<dbReference type="Proteomes" id="UP000000948">
    <property type="component" value="Chromosome"/>
</dbReference>
<dbReference type="HOGENOM" id="CLU_3338822_0_0_5"/>
<proteinExistence type="predicted"/>
<dbReference type="STRING" id="634452.APA01_03920"/>
<gene>
    <name evidence="1" type="ordered locus">APA01_03920</name>
</gene>
<accession>C7JCU0</accession>
<organism evidence="1 2">
    <name type="scientific">Acetobacter pasteurianus (strain NBRC 105184 / IFO 3283-01)</name>
    <dbReference type="NCBI Taxonomy" id="634452"/>
    <lineage>
        <taxon>Bacteria</taxon>
        <taxon>Pseudomonadati</taxon>
        <taxon>Pseudomonadota</taxon>
        <taxon>Alphaproteobacteria</taxon>
        <taxon>Acetobacterales</taxon>
        <taxon>Acetobacteraceae</taxon>
        <taxon>Acetobacter</taxon>
    </lineage>
</organism>
<evidence type="ECO:0000313" key="1">
    <source>
        <dbReference type="EMBL" id="BAH98543.1"/>
    </source>
</evidence>
<sequence length="37" mass="4193">MVCPMPFIFSSRALRSSAAFALKGELSTYLRWLTMLP</sequence>
<name>C7JCU0_ACEP3</name>
<evidence type="ECO:0000313" key="2">
    <source>
        <dbReference type="Proteomes" id="UP000000948"/>
    </source>
</evidence>
<protein>
    <submittedName>
        <fullName evidence="1">Uncharacterized protein</fullName>
    </submittedName>
</protein>
<reference evidence="1 2" key="1">
    <citation type="journal article" date="2009" name="Nucleic Acids Res.">
        <title>Whole-genome analyses reveal genetic instability of Acetobacter pasteurianus.</title>
        <authorList>
            <person name="Azuma Y."/>
            <person name="Hosoyama A."/>
            <person name="Matsutani M."/>
            <person name="Furuya N."/>
            <person name="Horikawa H."/>
            <person name="Harada T."/>
            <person name="Hirakawa H."/>
            <person name="Kuhara S."/>
            <person name="Matsushita K."/>
            <person name="Fujita N."/>
            <person name="Shirai M."/>
        </authorList>
    </citation>
    <scope>NUCLEOTIDE SEQUENCE [LARGE SCALE GENOMIC DNA]</scope>
    <source>
        <strain evidence="2">NBRC 105184 / IFO 3283-01</strain>
    </source>
</reference>
<dbReference type="AlphaFoldDB" id="C7JCU0"/>
<dbReference type="KEGG" id="apt:APA01_03920"/>
<dbReference type="EMBL" id="AP011121">
    <property type="protein sequence ID" value="BAH98543.1"/>
    <property type="molecule type" value="Genomic_DNA"/>
</dbReference>